<dbReference type="SUPFAM" id="SSF46565">
    <property type="entry name" value="Chaperone J-domain"/>
    <property type="match status" value="1"/>
</dbReference>
<dbReference type="InterPro" id="IPR036869">
    <property type="entry name" value="J_dom_sf"/>
</dbReference>
<dbReference type="PRINTS" id="PR00625">
    <property type="entry name" value="JDOMAIN"/>
</dbReference>
<dbReference type="Pfam" id="PF00226">
    <property type="entry name" value="DnaJ"/>
    <property type="match status" value="1"/>
</dbReference>
<dbReference type="PROSITE" id="PS50076">
    <property type="entry name" value="DNAJ_2"/>
    <property type="match status" value="1"/>
</dbReference>
<accession>A0AAQ3KD95</accession>
<dbReference type="Proteomes" id="UP001327560">
    <property type="component" value="Chromosome 4"/>
</dbReference>
<reference evidence="3 4" key="1">
    <citation type="submission" date="2023-10" db="EMBL/GenBank/DDBJ databases">
        <title>Chromosome-scale genome assembly provides insights into flower coloration mechanisms of Canna indica.</title>
        <authorList>
            <person name="Li C."/>
        </authorList>
    </citation>
    <scope>NUCLEOTIDE SEQUENCE [LARGE SCALE GENOMIC DNA]</scope>
    <source>
        <tissue evidence="3">Flower</tissue>
    </source>
</reference>
<dbReference type="GO" id="GO:0005783">
    <property type="term" value="C:endoplasmic reticulum"/>
    <property type="evidence" value="ECO:0007669"/>
    <property type="project" value="UniProtKB-ARBA"/>
</dbReference>
<keyword evidence="4" id="KW-1185">Reference proteome</keyword>
<proteinExistence type="predicted"/>
<dbReference type="InterPro" id="IPR001623">
    <property type="entry name" value="DnaJ_domain"/>
</dbReference>
<feature type="region of interest" description="Disordered" evidence="1">
    <location>
        <begin position="127"/>
        <end position="151"/>
    </location>
</feature>
<dbReference type="AlphaFoldDB" id="A0AAQ3KD95"/>
<dbReference type="InterPro" id="IPR052276">
    <property type="entry name" value="Diphthamide-biosynth_chaperone"/>
</dbReference>
<evidence type="ECO:0000259" key="2">
    <source>
        <dbReference type="PROSITE" id="PS50076"/>
    </source>
</evidence>
<dbReference type="EMBL" id="CP136893">
    <property type="protein sequence ID" value="WOL05929.1"/>
    <property type="molecule type" value="Genomic_DNA"/>
</dbReference>
<feature type="compositionally biased region" description="Polar residues" evidence="1">
    <location>
        <begin position="131"/>
        <end position="142"/>
    </location>
</feature>
<gene>
    <name evidence="3" type="ORF">Cni_G14660</name>
</gene>
<evidence type="ECO:0000256" key="1">
    <source>
        <dbReference type="SAM" id="MobiDB-lite"/>
    </source>
</evidence>
<feature type="domain" description="J" evidence="2">
    <location>
        <begin position="57"/>
        <end position="118"/>
    </location>
</feature>
<dbReference type="CDD" id="cd06257">
    <property type="entry name" value="DnaJ"/>
    <property type="match status" value="1"/>
</dbReference>
<dbReference type="PANTHER" id="PTHR44240:SF10">
    <property type="entry name" value="J DOMAIN-CONTAINING PROTEIN"/>
    <property type="match status" value="1"/>
</dbReference>
<sequence>MASPHAIFSPSQFLGLRLASPPHPSPATASFSPRPTVVAAAAALRSPGASASAPAQSLYEVLRVPAEASSGEIKAAYRRLALECHPDVGAPADEFMRVHAAYSTLSDPNKRADYDRQLMVLEQRRRRQPVYSRSPTFPGSSRRTWETDQCW</sequence>
<evidence type="ECO:0000313" key="3">
    <source>
        <dbReference type="EMBL" id="WOL05929.1"/>
    </source>
</evidence>
<evidence type="ECO:0000313" key="4">
    <source>
        <dbReference type="Proteomes" id="UP001327560"/>
    </source>
</evidence>
<dbReference type="PANTHER" id="PTHR44240">
    <property type="entry name" value="DNAJ DOMAIN (PROKARYOTIC HEAT SHOCK PROTEIN)-RELATED"/>
    <property type="match status" value="1"/>
</dbReference>
<organism evidence="3 4">
    <name type="scientific">Canna indica</name>
    <name type="common">Indian-shot</name>
    <dbReference type="NCBI Taxonomy" id="4628"/>
    <lineage>
        <taxon>Eukaryota</taxon>
        <taxon>Viridiplantae</taxon>
        <taxon>Streptophyta</taxon>
        <taxon>Embryophyta</taxon>
        <taxon>Tracheophyta</taxon>
        <taxon>Spermatophyta</taxon>
        <taxon>Magnoliopsida</taxon>
        <taxon>Liliopsida</taxon>
        <taxon>Zingiberales</taxon>
        <taxon>Cannaceae</taxon>
        <taxon>Canna</taxon>
    </lineage>
</organism>
<dbReference type="PROSITE" id="PS00636">
    <property type="entry name" value="DNAJ_1"/>
    <property type="match status" value="1"/>
</dbReference>
<dbReference type="Gene3D" id="1.10.287.110">
    <property type="entry name" value="DnaJ domain"/>
    <property type="match status" value="1"/>
</dbReference>
<name>A0AAQ3KD95_9LILI</name>
<protein>
    <recommendedName>
        <fullName evidence="2">J domain-containing protein</fullName>
    </recommendedName>
</protein>
<dbReference type="SMART" id="SM00271">
    <property type="entry name" value="DnaJ"/>
    <property type="match status" value="1"/>
</dbReference>
<dbReference type="InterPro" id="IPR018253">
    <property type="entry name" value="DnaJ_domain_CS"/>
</dbReference>